<evidence type="ECO:0000313" key="1">
    <source>
        <dbReference type="EMBL" id="KAF9521973.1"/>
    </source>
</evidence>
<reference evidence="1" key="1">
    <citation type="submission" date="2020-11" db="EMBL/GenBank/DDBJ databases">
        <authorList>
            <consortium name="DOE Joint Genome Institute"/>
            <person name="Ahrendt S."/>
            <person name="Riley R."/>
            <person name="Andreopoulos W."/>
            <person name="Labutti K."/>
            <person name="Pangilinan J."/>
            <person name="Ruiz-Duenas F.J."/>
            <person name="Barrasa J.M."/>
            <person name="Sanchez-Garcia M."/>
            <person name="Camarero S."/>
            <person name="Miyauchi S."/>
            <person name="Serrano A."/>
            <person name="Linde D."/>
            <person name="Babiker R."/>
            <person name="Drula E."/>
            <person name="Ayuso-Fernandez I."/>
            <person name="Pacheco R."/>
            <person name="Padilla G."/>
            <person name="Ferreira P."/>
            <person name="Barriuso J."/>
            <person name="Kellner H."/>
            <person name="Castanera R."/>
            <person name="Alfaro M."/>
            <person name="Ramirez L."/>
            <person name="Pisabarro A.G."/>
            <person name="Kuo A."/>
            <person name="Tritt A."/>
            <person name="Lipzen A."/>
            <person name="He G."/>
            <person name="Yan M."/>
            <person name="Ng V."/>
            <person name="Cullen D."/>
            <person name="Martin F."/>
            <person name="Rosso M.-N."/>
            <person name="Henrissat B."/>
            <person name="Hibbett D."/>
            <person name="Martinez A.T."/>
            <person name="Grigoriev I.V."/>
        </authorList>
    </citation>
    <scope>NUCLEOTIDE SEQUENCE</scope>
    <source>
        <strain evidence="1">CBS 506.95</strain>
    </source>
</reference>
<dbReference type="AlphaFoldDB" id="A0A9P6JI96"/>
<protein>
    <submittedName>
        <fullName evidence="1">Uncharacterized protein</fullName>
    </submittedName>
</protein>
<sequence>HEPVTVPAHASPFALIEHEAVLWDALGMMDDEEILPSGYGIQPNEWEDGAYPTTEDLIVSGSTDRIELPVAEWQPRAERWCRGLYILNSLAY</sequence>
<keyword evidence="2" id="KW-1185">Reference proteome</keyword>
<feature type="non-terminal residue" evidence="1">
    <location>
        <position position="1"/>
    </location>
</feature>
<feature type="non-terminal residue" evidence="1">
    <location>
        <position position="92"/>
    </location>
</feature>
<dbReference type="EMBL" id="MU157969">
    <property type="protein sequence ID" value="KAF9521973.1"/>
    <property type="molecule type" value="Genomic_DNA"/>
</dbReference>
<name>A0A9P6JI96_9AGAR</name>
<organism evidence="1 2">
    <name type="scientific">Crepidotus variabilis</name>
    <dbReference type="NCBI Taxonomy" id="179855"/>
    <lineage>
        <taxon>Eukaryota</taxon>
        <taxon>Fungi</taxon>
        <taxon>Dikarya</taxon>
        <taxon>Basidiomycota</taxon>
        <taxon>Agaricomycotina</taxon>
        <taxon>Agaricomycetes</taxon>
        <taxon>Agaricomycetidae</taxon>
        <taxon>Agaricales</taxon>
        <taxon>Agaricineae</taxon>
        <taxon>Crepidotaceae</taxon>
        <taxon>Crepidotus</taxon>
    </lineage>
</organism>
<gene>
    <name evidence="1" type="ORF">CPB83DRAFT_746119</name>
</gene>
<dbReference type="Proteomes" id="UP000807306">
    <property type="component" value="Unassembled WGS sequence"/>
</dbReference>
<comment type="caution">
    <text evidence="1">The sequence shown here is derived from an EMBL/GenBank/DDBJ whole genome shotgun (WGS) entry which is preliminary data.</text>
</comment>
<accession>A0A9P6JI96</accession>
<proteinExistence type="predicted"/>
<evidence type="ECO:0000313" key="2">
    <source>
        <dbReference type="Proteomes" id="UP000807306"/>
    </source>
</evidence>